<keyword evidence="1" id="KW-0175">Coiled coil</keyword>
<dbReference type="RefSeq" id="WP_378260806.1">
    <property type="nucleotide sequence ID" value="NZ_JBHUKR010000004.1"/>
</dbReference>
<accession>A0ABW5FJM0</accession>
<evidence type="ECO:0000313" key="4">
    <source>
        <dbReference type="Proteomes" id="UP001597417"/>
    </source>
</evidence>
<comment type="caution">
    <text evidence="3">The sequence shown here is derived from an EMBL/GenBank/DDBJ whole genome shotgun (WGS) entry which is preliminary data.</text>
</comment>
<organism evidence="3 4">
    <name type="scientific">Amycolatopsis pigmentata</name>
    <dbReference type="NCBI Taxonomy" id="450801"/>
    <lineage>
        <taxon>Bacteria</taxon>
        <taxon>Bacillati</taxon>
        <taxon>Actinomycetota</taxon>
        <taxon>Actinomycetes</taxon>
        <taxon>Pseudonocardiales</taxon>
        <taxon>Pseudonocardiaceae</taxon>
        <taxon>Amycolatopsis</taxon>
    </lineage>
</organism>
<reference evidence="4" key="1">
    <citation type="journal article" date="2019" name="Int. J. Syst. Evol. Microbiol.">
        <title>The Global Catalogue of Microorganisms (GCM) 10K type strain sequencing project: providing services to taxonomists for standard genome sequencing and annotation.</title>
        <authorList>
            <consortium name="The Broad Institute Genomics Platform"/>
            <consortium name="The Broad Institute Genome Sequencing Center for Infectious Disease"/>
            <person name="Wu L."/>
            <person name="Ma J."/>
        </authorList>
    </citation>
    <scope>NUCLEOTIDE SEQUENCE [LARGE SCALE GENOMIC DNA]</scope>
    <source>
        <strain evidence="4">CGMCC 4.7645</strain>
    </source>
</reference>
<dbReference type="Proteomes" id="UP001597417">
    <property type="component" value="Unassembled WGS sequence"/>
</dbReference>
<proteinExistence type="predicted"/>
<evidence type="ECO:0000313" key="3">
    <source>
        <dbReference type="EMBL" id="MFD2415209.1"/>
    </source>
</evidence>
<gene>
    <name evidence="3" type="ORF">ACFSXZ_02590</name>
</gene>
<feature type="coiled-coil region" evidence="1">
    <location>
        <begin position="215"/>
        <end position="266"/>
    </location>
</feature>
<dbReference type="EMBL" id="JBHUKR010000004">
    <property type="protein sequence ID" value="MFD2415209.1"/>
    <property type="molecule type" value="Genomic_DNA"/>
</dbReference>
<evidence type="ECO:0008006" key="5">
    <source>
        <dbReference type="Google" id="ProtNLM"/>
    </source>
</evidence>
<keyword evidence="4" id="KW-1185">Reference proteome</keyword>
<evidence type="ECO:0000256" key="1">
    <source>
        <dbReference type="SAM" id="Coils"/>
    </source>
</evidence>
<sequence length="298" mass="33473">MHEVQTPSPGEDTGLPCRGDRPPRGRRRGQPALRKLRTTDDFGSARLTLAQRKLILFVAVVMADEDGCLSATYGALLAAHAHDPEHWTHDHTLKSLQKRASRYVGRGAEHLPGWDKVVDVLRVVIPEPHFTAVLAEAAGLYSRAIDADKPAPDYSGEIRLPVWADAPAVSIEDIRTGLWSIITPVRSSVSAPQPVEARPADPLLAERDPQDRELFENVIRAFRETEQLLEAAQAENTSLRKENKTLRAEKQRLSSHNRLLQNLLDARSPDEPQRILQREKNQLILTRVFPPPPWQRNK</sequence>
<evidence type="ECO:0000256" key="2">
    <source>
        <dbReference type="SAM" id="MobiDB-lite"/>
    </source>
</evidence>
<protein>
    <recommendedName>
        <fullName evidence="5">Transposase</fullName>
    </recommendedName>
</protein>
<name>A0ABW5FJM0_9PSEU</name>
<feature type="region of interest" description="Disordered" evidence="2">
    <location>
        <begin position="1"/>
        <end position="30"/>
    </location>
</feature>